<dbReference type="InterPro" id="IPR007055">
    <property type="entry name" value="BON_dom"/>
</dbReference>
<dbReference type="Pfam" id="PF04972">
    <property type="entry name" value="BON"/>
    <property type="match status" value="1"/>
</dbReference>
<organism evidence="2 3">
    <name type="scientific">Hydrogenophaga electricum</name>
    <dbReference type="NCBI Taxonomy" id="1230953"/>
    <lineage>
        <taxon>Bacteria</taxon>
        <taxon>Pseudomonadati</taxon>
        <taxon>Pseudomonadota</taxon>
        <taxon>Betaproteobacteria</taxon>
        <taxon>Burkholderiales</taxon>
        <taxon>Comamonadaceae</taxon>
        <taxon>Hydrogenophaga</taxon>
    </lineage>
</organism>
<dbReference type="InterPro" id="IPR051686">
    <property type="entry name" value="Lipoprotein_DolP"/>
</dbReference>
<evidence type="ECO:0000313" key="3">
    <source>
        <dbReference type="Proteomes" id="UP001156903"/>
    </source>
</evidence>
<name>A0ABQ6C4C4_9BURK</name>
<dbReference type="PROSITE" id="PS50914">
    <property type="entry name" value="BON"/>
    <property type="match status" value="1"/>
</dbReference>
<dbReference type="EMBL" id="BSPB01000003">
    <property type="protein sequence ID" value="GLS13191.1"/>
    <property type="molecule type" value="Genomic_DNA"/>
</dbReference>
<keyword evidence="3" id="KW-1185">Reference proteome</keyword>
<sequence length="127" mass="13539">MKSLPLRQTFNEPKAQENTMKTLQPSRLVMAATLAVAAVVTTAGCAVARDQQTVGAYIDDATLTTRVKAKFAEDPTVSALAIKVETLNGVVQLAGFAKSGSERARAEDVARTIHGVKDVKNDIILQN</sequence>
<comment type="caution">
    <text evidence="2">The sequence shown here is derived from an EMBL/GenBank/DDBJ whole genome shotgun (WGS) entry which is preliminary data.</text>
</comment>
<dbReference type="Proteomes" id="UP001156903">
    <property type="component" value="Unassembled WGS sequence"/>
</dbReference>
<dbReference type="InterPro" id="IPR014004">
    <property type="entry name" value="Transpt-assoc_nodulatn_dom_bac"/>
</dbReference>
<evidence type="ECO:0000259" key="1">
    <source>
        <dbReference type="PROSITE" id="PS50914"/>
    </source>
</evidence>
<dbReference type="PANTHER" id="PTHR34606:SF16">
    <property type="entry name" value="BON DOMAIN-CONTAINING PROTEIN"/>
    <property type="match status" value="1"/>
</dbReference>
<proteinExistence type="predicted"/>
<accession>A0ABQ6C4C4</accession>
<feature type="domain" description="BON" evidence="1">
    <location>
        <begin position="59"/>
        <end position="127"/>
    </location>
</feature>
<dbReference type="PANTHER" id="PTHR34606">
    <property type="entry name" value="BON DOMAIN-CONTAINING PROTEIN"/>
    <property type="match status" value="1"/>
</dbReference>
<dbReference type="Gene3D" id="3.30.1340.30">
    <property type="match status" value="1"/>
</dbReference>
<protein>
    <recommendedName>
        <fullName evidence="1">BON domain-containing protein</fullName>
    </recommendedName>
</protein>
<reference evidence="3" key="1">
    <citation type="journal article" date="2019" name="Int. J. Syst. Evol. Microbiol.">
        <title>The Global Catalogue of Microorganisms (GCM) 10K type strain sequencing project: providing services to taxonomists for standard genome sequencing and annotation.</title>
        <authorList>
            <consortium name="The Broad Institute Genomics Platform"/>
            <consortium name="The Broad Institute Genome Sequencing Center for Infectious Disease"/>
            <person name="Wu L."/>
            <person name="Ma J."/>
        </authorList>
    </citation>
    <scope>NUCLEOTIDE SEQUENCE [LARGE SCALE GENOMIC DNA]</scope>
    <source>
        <strain evidence="3">NBRC 109341</strain>
    </source>
</reference>
<gene>
    <name evidence="2" type="ORF">GCM10007935_06200</name>
</gene>
<dbReference type="SMART" id="SM00749">
    <property type="entry name" value="BON"/>
    <property type="match status" value="1"/>
</dbReference>
<evidence type="ECO:0000313" key="2">
    <source>
        <dbReference type="EMBL" id="GLS13191.1"/>
    </source>
</evidence>